<organism evidence="1 2">
    <name type="scientific">Mycena chlorophos</name>
    <name type="common">Agaric fungus</name>
    <name type="synonym">Agaricus chlorophos</name>
    <dbReference type="NCBI Taxonomy" id="658473"/>
    <lineage>
        <taxon>Eukaryota</taxon>
        <taxon>Fungi</taxon>
        <taxon>Dikarya</taxon>
        <taxon>Basidiomycota</taxon>
        <taxon>Agaricomycotina</taxon>
        <taxon>Agaricomycetes</taxon>
        <taxon>Agaricomycetidae</taxon>
        <taxon>Agaricales</taxon>
        <taxon>Marasmiineae</taxon>
        <taxon>Mycenaceae</taxon>
        <taxon>Mycena</taxon>
    </lineage>
</organism>
<evidence type="ECO:0000313" key="1">
    <source>
        <dbReference type="EMBL" id="GAT43424.1"/>
    </source>
</evidence>
<reference evidence="1" key="1">
    <citation type="submission" date="2014-09" db="EMBL/GenBank/DDBJ databases">
        <title>Genome sequence of the luminous mushroom Mycena chlorophos for searching fungal bioluminescence genes.</title>
        <authorList>
            <person name="Tanaka Y."/>
            <person name="Kasuga D."/>
            <person name="Oba Y."/>
            <person name="Hase S."/>
            <person name="Sato K."/>
            <person name="Oba Y."/>
            <person name="Sakakibara Y."/>
        </authorList>
    </citation>
    <scope>NUCLEOTIDE SEQUENCE</scope>
</reference>
<protein>
    <submittedName>
        <fullName evidence="1">Uncharacterized protein</fullName>
    </submittedName>
</protein>
<sequence length="206" mass="23596">MYTPTRAHSTTCRRTRQDEYQEELKRFLELDRLMNAGFSASTRSFLRTHLHRAHETAAWRGSSYHTIRAADAELPLATVPPRMKLAVSVESCRIIRQRQERLPCPFARIHARARSANVACCSPANRNTSVRASVELVGSQKSKRRRGVCMAFSSRPSRALSNAPRSRIVFFLPTNVDQRMQTTYTEVVYGLRSLSLLSLRQETWNQ</sequence>
<name>A0ABQ0KWV6_MYCCL</name>
<accession>A0ABQ0KWV6</accession>
<evidence type="ECO:0000313" key="2">
    <source>
        <dbReference type="Proteomes" id="UP000815677"/>
    </source>
</evidence>
<dbReference type="EMBL" id="DF838976">
    <property type="protein sequence ID" value="GAT43424.1"/>
    <property type="molecule type" value="Genomic_DNA"/>
</dbReference>
<gene>
    <name evidence="1" type="ORF">MCHLO_01104</name>
</gene>
<keyword evidence="2" id="KW-1185">Reference proteome</keyword>
<dbReference type="Proteomes" id="UP000815677">
    <property type="component" value="Unassembled WGS sequence"/>
</dbReference>
<proteinExistence type="predicted"/>